<dbReference type="EMBL" id="ADNV01000067">
    <property type="protein sequence ID" value="EFG79559.1"/>
    <property type="molecule type" value="Genomic_DNA"/>
</dbReference>
<organism evidence="2 3">
    <name type="scientific">Mycobacterium parascrofulaceum ATCC BAA-614</name>
    <dbReference type="NCBI Taxonomy" id="525368"/>
    <lineage>
        <taxon>Bacteria</taxon>
        <taxon>Bacillati</taxon>
        <taxon>Actinomycetota</taxon>
        <taxon>Actinomycetes</taxon>
        <taxon>Mycobacteriales</taxon>
        <taxon>Mycobacteriaceae</taxon>
        <taxon>Mycobacterium</taxon>
        <taxon>Mycobacterium simiae complex</taxon>
    </lineage>
</organism>
<sequence>MSARRTQFPPLGARSTAALGVLVLAGNPLAVTTTPATTPRGRRVAGIAASQDRHNARAGHA</sequence>
<gene>
    <name evidence="2" type="ORF">HMPREF0591_0536</name>
</gene>
<feature type="signal peptide" evidence="1">
    <location>
        <begin position="1"/>
        <end position="30"/>
    </location>
</feature>
<keyword evidence="3" id="KW-1185">Reference proteome</keyword>
<keyword evidence="1" id="KW-0732">Signal</keyword>
<protein>
    <submittedName>
        <fullName evidence="2">Uncharacterized protein</fullName>
    </submittedName>
</protein>
<accession>D5P2Z2</accession>
<dbReference type="Proteomes" id="UP000003653">
    <property type="component" value="Unassembled WGS sequence"/>
</dbReference>
<name>D5P2Z2_9MYCO</name>
<evidence type="ECO:0000256" key="1">
    <source>
        <dbReference type="SAM" id="SignalP"/>
    </source>
</evidence>
<evidence type="ECO:0000313" key="2">
    <source>
        <dbReference type="EMBL" id="EFG79559.1"/>
    </source>
</evidence>
<evidence type="ECO:0000313" key="3">
    <source>
        <dbReference type="Proteomes" id="UP000003653"/>
    </source>
</evidence>
<proteinExistence type="predicted"/>
<reference evidence="2 3" key="1">
    <citation type="submission" date="2010-04" db="EMBL/GenBank/DDBJ databases">
        <authorList>
            <person name="Muzny D."/>
            <person name="Qin X."/>
            <person name="Deng J."/>
            <person name="Jiang H."/>
            <person name="Liu Y."/>
            <person name="Qu J."/>
            <person name="Song X.-Z."/>
            <person name="Zhang L."/>
            <person name="Thornton R."/>
            <person name="Coyle M."/>
            <person name="Francisco L."/>
            <person name="Jackson L."/>
            <person name="Javaid M."/>
            <person name="Korchina V."/>
            <person name="Kovar C."/>
            <person name="Mata R."/>
            <person name="Mathew T."/>
            <person name="Ngo R."/>
            <person name="Nguyen L."/>
            <person name="Nguyen N."/>
            <person name="Okwuonu G."/>
            <person name="Ongeri F."/>
            <person name="Pham C."/>
            <person name="Simmons D."/>
            <person name="Wilczek-Boney K."/>
            <person name="Hale W."/>
            <person name="Jakkamsetti A."/>
            <person name="Pham P."/>
            <person name="Ruth R."/>
            <person name="San Lucas F."/>
            <person name="Warren J."/>
            <person name="Zhang J."/>
            <person name="Zhao Z."/>
            <person name="Zhou C."/>
            <person name="Zhu D."/>
            <person name="Lee S."/>
            <person name="Bess C."/>
            <person name="Blankenburg K."/>
            <person name="Forbes L."/>
            <person name="Fu Q."/>
            <person name="Gubbala S."/>
            <person name="Hirani K."/>
            <person name="Jayaseelan J.C."/>
            <person name="Lara F."/>
            <person name="Munidasa M."/>
            <person name="Palculict T."/>
            <person name="Patil S."/>
            <person name="Pu L.-L."/>
            <person name="Saada N."/>
            <person name="Tang L."/>
            <person name="Weissenberger G."/>
            <person name="Zhu Y."/>
            <person name="Hemphill L."/>
            <person name="Shang Y."/>
            <person name="Youmans B."/>
            <person name="Ayvaz T."/>
            <person name="Ross M."/>
            <person name="Santibanez J."/>
            <person name="Aqrawi P."/>
            <person name="Gross S."/>
            <person name="Joshi V."/>
            <person name="Fowler G."/>
            <person name="Nazareth L."/>
            <person name="Reid J."/>
            <person name="Worley K."/>
            <person name="Petrosino J."/>
            <person name="Highlander S."/>
            <person name="Gibbs R."/>
        </authorList>
    </citation>
    <scope>NUCLEOTIDE SEQUENCE [LARGE SCALE GENOMIC DNA]</scope>
    <source>
        <strain evidence="2 3">ATCC BAA-614</strain>
    </source>
</reference>
<dbReference type="AlphaFoldDB" id="D5P2Z2"/>
<feature type="chain" id="PRO_5003074661" evidence="1">
    <location>
        <begin position="31"/>
        <end position="61"/>
    </location>
</feature>
<dbReference type="HOGENOM" id="CLU_2917703_0_0_11"/>
<comment type="caution">
    <text evidence="2">The sequence shown here is derived from an EMBL/GenBank/DDBJ whole genome shotgun (WGS) entry which is preliminary data.</text>
</comment>